<name>A0A8C0I2K9_BALMU</name>
<sequence length="91" mass="10304">MWCPGREKEEGKWLTKTSRKSVSQSVFCGISTCCVLNTVPPIDDHGNSNSHVQIFSPKKLLECRNCNRLISSNRASPLSDKFAKCCLYFLY</sequence>
<organism evidence="1">
    <name type="scientific">Balaenoptera musculus</name>
    <name type="common">Blue whale</name>
    <dbReference type="NCBI Taxonomy" id="9771"/>
    <lineage>
        <taxon>Eukaryota</taxon>
        <taxon>Metazoa</taxon>
        <taxon>Chordata</taxon>
        <taxon>Craniata</taxon>
        <taxon>Vertebrata</taxon>
        <taxon>Euteleostomi</taxon>
        <taxon>Mammalia</taxon>
        <taxon>Eutheria</taxon>
        <taxon>Laurasiatheria</taxon>
        <taxon>Artiodactyla</taxon>
        <taxon>Whippomorpha</taxon>
        <taxon>Cetacea</taxon>
        <taxon>Mysticeti</taxon>
        <taxon>Balaenopteridae</taxon>
        <taxon>Balaenoptera</taxon>
    </lineage>
</organism>
<dbReference type="Ensembl" id="ENSBMST00010024009.1">
    <property type="protein sequence ID" value="ENSBMSP00010021773.1"/>
    <property type="gene ID" value="ENSBMSG00010015848.1"/>
</dbReference>
<dbReference type="GeneTree" id="ENSGT01030000235179"/>
<evidence type="ECO:0000313" key="1">
    <source>
        <dbReference type="Ensembl" id="ENSBMSP00010021773.1"/>
    </source>
</evidence>
<proteinExistence type="predicted"/>
<reference evidence="1" key="1">
    <citation type="submission" date="2023-09" db="UniProtKB">
        <authorList>
            <consortium name="Ensembl"/>
        </authorList>
    </citation>
    <scope>IDENTIFICATION</scope>
</reference>
<protein>
    <submittedName>
        <fullName evidence="1">Uncharacterized protein</fullName>
    </submittedName>
</protein>
<dbReference type="AlphaFoldDB" id="A0A8C0I2K9"/>
<accession>A0A8C0I2K9</accession>